<protein>
    <submittedName>
        <fullName evidence="4">AcrR family transcriptional regulator</fullName>
    </submittedName>
</protein>
<dbReference type="PROSITE" id="PS50977">
    <property type="entry name" value="HTH_TETR_2"/>
    <property type="match status" value="1"/>
</dbReference>
<keyword evidence="1 2" id="KW-0238">DNA-binding</keyword>
<evidence type="ECO:0000259" key="3">
    <source>
        <dbReference type="PROSITE" id="PS50977"/>
    </source>
</evidence>
<evidence type="ECO:0000256" key="1">
    <source>
        <dbReference type="ARBA" id="ARBA00023125"/>
    </source>
</evidence>
<dbReference type="InterPro" id="IPR050109">
    <property type="entry name" value="HTH-type_TetR-like_transc_reg"/>
</dbReference>
<dbReference type="PANTHER" id="PTHR30055">
    <property type="entry name" value="HTH-TYPE TRANSCRIPTIONAL REGULATOR RUTR"/>
    <property type="match status" value="1"/>
</dbReference>
<evidence type="ECO:0000313" key="4">
    <source>
        <dbReference type="EMBL" id="MDP9869310.1"/>
    </source>
</evidence>
<comment type="caution">
    <text evidence="4">The sequence shown here is derived from an EMBL/GenBank/DDBJ whole genome shotgun (WGS) entry which is preliminary data.</text>
</comment>
<dbReference type="EMBL" id="JAUSRB010000002">
    <property type="protein sequence ID" value="MDP9869310.1"/>
    <property type="molecule type" value="Genomic_DNA"/>
</dbReference>
<sequence length="249" mass="27911">MTGITRPRQRLWVIEAQSVQEVIVESALSVLMTPPDSESLLERAYLDAVERVDDMDETRARILDAAYEQFCRMGIRRSSMEDVARRAKVSRITIYRRFATKDALVQYVVRREFRRYFDQFLIDIEQADTAADRVVLGFVSSLRAIRGNPLIGGLIAVEPDLLVPSMISDGGQTLAAVRQFVAGQLRREQRAGNVPGALDIDLVAELMVRVSASFLTIPSLVVDLDDDEQLAAVARRFLVPMLEPTDSPD</sequence>
<dbReference type="PANTHER" id="PTHR30055:SF153">
    <property type="entry name" value="HTH-TYPE TRANSCRIPTIONAL REPRESSOR RV3405C"/>
    <property type="match status" value="1"/>
</dbReference>
<evidence type="ECO:0000256" key="2">
    <source>
        <dbReference type="PROSITE-ProRule" id="PRU00335"/>
    </source>
</evidence>
<keyword evidence="5" id="KW-1185">Reference proteome</keyword>
<dbReference type="InterPro" id="IPR001647">
    <property type="entry name" value="HTH_TetR"/>
</dbReference>
<accession>A0ABT9RJ80</accession>
<gene>
    <name evidence="4" type="ORF">J2S55_008576</name>
</gene>
<feature type="DNA-binding region" description="H-T-H motif" evidence="2">
    <location>
        <begin position="79"/>
        <end position="98"/>
    </location>
</feature>
<reference evidence="4 5" key="1">
    <citation type="submission" date="2023-07" db="EMBL/GenBank/DDBJ databases">
        <title>Sequencing the genomes of 1000 actinobacteria strains.</title>
        <authorList>
            <person name="Klenk H.-P."/>
        </authorList>
    </citation>
    <scope>NUCLEOTIDE SEQUENCE [LARGE SCALE GENOMIC DNA]</scope>
    <source>
        <strain evidence="4 5">DSM 44109</strain>
    </source>
</reference>
<dbReference type="PRINTS" id="PR00455">
    <property type="entry name" value="HTHTETR"/>
</dbReference>
<dbReference type="SUPFAM" id="SSF46689">
    <property type="entry name" value="Homeodomain-like"/>
    <property type="match status" value="1"/>
</dbReference>
<dbReference type="InterPro" id="IPR009057">
    <property type="entry name" value="Homeodomain-like_sf"/>
</dbReference>
<name>A0ABT9RJ80_9ACTN</name>
<evidence type="ECO:0000313" key="5">
    <source>
        <dbReference type="Proteomes" id="UP001230426"/>
    </source>
</evidence>
<feature type="domain" description="HTH tetR-type" evidence="3">
    <location>
        <begin position="56"/>
        <end position="116"/>
    </location>
</feature>
<organism evidence="4 5">
    <name type="scientific">Streptosporangium brasiliense</name>
    <dbReference type="NCBI Taxonomy" id="47480"/>
    <lineage>
        <taxon>Bacteria</taxon>
        <taxon>Bacillati</taxon>
        <taxon>Actinomycetota</taxon>
        <taxon>Actinomycetes</taxon>
        <taxon>Streptosporangiales</taxon>
        <taxon>Streptosporangiaceae</taxon>
        <taxon>Streptosporangium</taxon>
    </lineage>
</organism>
<dbReference type="Proteomes" id="UP001230426">
    <property type="component" value="Unassembled WGS sequence"/>
</dbReference>
<dbReference type="Gene3D" id="1.10.357.10">
    <property type="entry name" value="Tetracycline Repressor, domain 2"/>
    <property type="match status" value="1"/>
</dbReference>
<proteinExistence type="predicted"/>
<dbReference type="Pfam" id="PF00440">
    <property type="entry name" value="TetR_N"/>
    <property type="match status" value="1"/>
</dbReference>